<comment type="caution">
    <text evidence="7">The sequence shown here is derived from an EMBL/GenBank/DDBJ whole genome shotgun (WGS) entry which is preliminary data.</text>
</comment>
<comment type="similarity">
    <text evidence="1 4">Belongs to the glycosyl hydrolase 43 family.</text>
</comment>
<dbReference type="CDD" id="cd18821">
    <property type="entry name" value="GH43_Pc3Gal43A-like"/>
    <property type="match status" value="1"/>
</dbReference>
<keyword evidence="8" id="KW-1185">Reference proteome</keyword>
<dbReference type="Gene3D" id="2.115.10.20">
    <property type="entry name" value="Glycosyl hydrolase domain, family 43"/>
    <property type="match status" value="1"/>
</dbReference>
<proteinExistence type="inferred from homology"/>
<dbReference type="RefSeq" id="WP_184922787.1">
    <property type="nucleotide sequence ID" value="NZ_JACHJR010000001.1"/>
</dbReference>
<evidence type="ECO:0000256" key="3">
    <source>
        <dbReference type="ARBA" id="ARBA00023295"/>
    </source>
</evidence>
<dbReference type="SUPFAM" id="SSF50370">
    <property type="entry name" value="Ricin B-like lectins"/>
    <property type="match status" value="1"/>
</dbReference>
<dbReference type="Pfam" id="PF14200">
    <property type="entry name" value="RicinB_lectin_2"/>
    <property type="match status" value="1"/>
</dbReference>
<evidence type="ECO:0000256" key="2">
    <source>
        <dbReference type="ARBA" id="ARBA00022801"/>
    </source>
</evidence>
<dbReference type="Gene3D" id="2.80.10.50">
    <property type="match status" value="1"/>
</dbReference>
<evidence type="ECO:0000259" key="6">
    <source>
        <dbReference type="SMART" id="SM00458"/>
    </source>
</evidence>
<dbReference type="InterPro" id="IPR006710">
    <property type="entry name" value="Glyco_hydro_43"/>
</dbReference>
<feature type="chain" id="PRO_5030969844" description="Ricin B lectin domain-containing protein" evidence="5">
    <location>
        <begin position="36"/>
        <end position="491"/>
    </location>
</feature>
<dbReference type="SUPFAM" id="SSF75005">
    <property type="entry name" value="Arabinanase/levansucrase/invertase"/>
    <property type="match status" value="1"/>
</dbReference>
<dbReference type="PANTHER" id="PTHR22925">
    <property type="entry name" value="GLYCOSYL HYDROLASE 43 FAMILY MEMBER"/>
    <property type="match status" value="1"/>
</dbReference>
<dbReference type="GO" id="GO:0004553">
    <property type="term" value="F:hydrolase activity, hydrolyzing O-glycosyl compounds"/>
    <property type="evidence" value="ECO:0007669"/>
    <property type="project" value="InterPro"/>
</dbReference>
<gene>
    <name evidence="7" type="ORF">F4556_006612</name>
</gene>
<evidence type="ECO:0000313" key="8">
    <source>
        <dbReference type="Proteomes" id="UP000573327"/>
    </source>
</evidence>
<organism evidence="7 8">
    <name type="scientific">Kitasatospora gansuensis</name>
    <dbReference type="NCBI Taxonomy" id="258050"/>
    <lineage>
        <taxon>Bacteria</taxon>
        <taxon>Bacillati</taxon>
        <taxon>Actinomycetota</taxon>
        <taxon>Actinomycetes</taxon>
        <taxon>Kitasatosporales</taxon>
        <taxon>Streptomycetaceae</taxon>
        <taxon>Kitasatospora</taxon>
    </lineage>
</organism>
<dbReference type="AlphaFoldDB" id="A0A7W7SIP2"/>
<dbReference type="SMART" id="SM00458">
    <property type="entry name" value="RICIN"/>
    <property type="match status" value="1"/>
</dbReference>
<sequence>MYPSPLRNRRPISRWLLALLATLGTVLLPAAEAHAASVGFTLGAARTDQNGNALQLHGLGIVKAGSTWYGFGEDKTGRNSTDTSFQNIPCYTSNDLGTWTYQGAALTRQSSGDLGPNRIVERPKVIHNASTGTYVMYLHIDNADYSDAKAGVATSSTPCGPYTYRGSFRPLGNVSRDLGLFQESDGTGYLLTEDRNSGGLRIDKLSADYLSVDSAVVLMGGGPIESPALVKVGGTYYMLGSHLTGWNLNDNVYATATSLSGPWSSWKNLAAPGTNTYASQTANIITVQGSAGTTYLYAGDRWDTGDLGNSKLIWLPLTIRGTTVNLGQYPSWSLDTAAGTWSAGSGIPSPGTYSLTNAASSMLLDVSGNSTANGGAIIQWPATGGANQKWTLSKVADNVYTLAGVSSGLCLDVPGRSTATGVQLQQWTCNGGTNQQWALDLTGSLTGSKYALVNIASGLTIGTGGSTTQGVAVAQESSTGARATSQNWTLS</sequence>
<dbReference type="InterPro" id="IPR023296">
    <property type="entry name" value="Glyco_hydro_beta-prop_sf"/>
</dbReference>
<reference evidence="7 8" key="1">
    <citation type="submission" date="2020-08" db="EMBL/GenBank/DDBJ databases">
        <title>Sequencing the genomes of 1000 actinobacteria strains.</title>
        <authorList>
            <person name="Klenk H.-P."/>
        </authorList>
    </citation>
    <scope>NUCLEOTIDE SEQUENCE [LARGE SCALE GENOMIC DNA]</scope>
    <source>
        <strain evidence="7 8">DSM 44786</strain>
    </source>
</reference>
<evidence type="ECO:0000256" key="5">
    <source>
        <dbReference type="SAM" id="SignalP"/>
    </source>
</evidence>
<dbReference type="InterPro" id="IPR035992">
    <property type="entry name" value="Ricin_B-like_lectins"/>
</dbReference>
<evidence type="ECO:0000256" key="1">
    <source>
        <dbReference type="ARBA" id="ARBA00009865"/>
    </source>
</evidence>
<keyword evidence="3 4" id="KW-0326">Glycosidase</keyword>
<keyword evidence="5" id="KW-0732">Signal</keyword>
<feature type="domain" description="Ricin B lectin" evidence="6">
    <location>
        <begin position="350"/>
        <end position="491"/>
    </location>
</feature>
<dbReference type="Pfam" id="PF04616">
    <property type="entry name" value="Glyco_hydro_43"/>
    <property type="match status" value="1"/>
</dbReference>
<evidence type="ECO:0000256" key="4">
    <source>
        <dbReference type="RuleBase" id="RU361187"/>
    </source>
</evidence>
<accession>A0A7W7SIP2</accession>
<dbReference type="InterPro" id="IPR000772">
    <property type="entry name" value="Ricin_B_lectin"/>
</dbReference>
<feature type="signal peptide" evidence="5">
    <location>
        <begin position="1"/>
        <end position="35"/>
    </location>
</feature>
<dbReference type="PANTHER" id="PTHR22925:SF3">
    <property type="entry name" value="GLYCOSYL HYDROLASE FAMILY PROTEIN 43"/>
    <property type="match status" value="1"/>
</dbReference>
<dbReference type="GO" id="GO:0005975">
    <property type="term" value="P:carbohydrate metabolic process"/>
    <property type="evidence" value="ECO:0007669"/>
    <property type="project" value="InterPro"/>
</dbReference>
<keyword evidence="2 4" id="KW-0378">Hydrolase</keyword>
<dbReference type="EMBL" id="JACHJR010000001">
    <property type="protein sequence ID" value="MBB4951077.1"/>
    <property type="molecule type" value="Genomic_DNA"/>
</dbReference>
<dbReference type="CDD" id="cd00161">
    <property type="entry name" value="beta-trefoil_Ricin-like"/>
    <property type="match status" value="1"/>
</dbReference>
<dbReference type="Proteomes" id="UP000573327">
    <property type="component" value="Unassembled WGS sequence"/>
</dbReference>
<protein>
    <recommendedName>
        <fullName evidence="6">Ricin B lectin domain-containing protein</fullName>
    </recommendedName>
</protein>
<name>A0A7W7SIP2_9ACTN</name>
<dbReference type="PROSITE" id="PS50231">
    <property type="entry name" value="RICIN_B_LECTIN"/>
    <property type="match status" value="1"/>
</dbReference>
<evidence type="ECO:0000313" key="7">
    <source>
        <dbReference type="EMBL" id="MBB4951077.1"/>
    </source>
</evidence>